<accession>A0A830HFA4</accession>
<comment type="caution">
    <text evidence="1">The sequence shown here is derived from an EMBL/GenBank/DDBJ whole genome shotgun (WGS) entry which is preliminary data.</text>
</comment>
<dbReference type="SUPFAM" id="SSF51230">
    <property type="entry name" value="Single hybrid motif"/>
    <property type="match status" value="1"/>
</dbReference>
<dbReference type="InterPro" id="IPR011053">
    <property type="entry name" value="Single_hybrid_motif"/>
</dbReference>
<dbReference type="Proteomes" id="UP000660262">
    <property type="component" value="Unassembled WGS sequence"/>
</dbReference>
<dbReference type="EMBL" id="BNJQ01000010">
    <property type="protein sequence ID" value="GHP05412.1"/>
    <property type="molecule type" value="Genomic_DNA"/>
</dbReference>
<name>A0A830HFA4_9CHLO</name>
<sequence length="171" mass="18603">MLAFLVRAACKPRASPSSVVARLRPLAAATTFSSSTAHSLLSDVQVLRVPQLAPDVSSVRIKEWHVKPMDELEPYHLIVDVGVSNVTERVDDELEMQIETVDEGVVVALLKPAADDRDVAVGTPIAVVAPDEETAEAVIEQLDKKAIDEGMFDACKDAYWQAYTKGKSLDM</sequence>
<evidence type="ECO:0000313" key="2">
    <source>
        <dbReference type="Proteomes" id="UP000660262"/>
    </source>
</evidence>
<dbReference type="Gene3D" id="2.40.50.100">
    <property type="match status" value="1"/>
</dbReference>
<keyword evidence="2" id="KW-1185">Reference proteome</keyword>
<protein>
    <recommendedName>
        <fullName evidence="3">Lipoyl-binding domain-containing protein</fullName>
    </recommendedName>
</protein>
<organism evidence="1 2">
    <name type="scientific">Pycnococcus provasolii</name>
    <dbReference type="NCBI Taxonomy" id="41880"/>
    <lineage>
        <taxon>Eukaryota</taxon>
        <taxon>Viridiplantae</taxon>
        <taxon>Chlorophyta</taxon>
        <taxon>Pseudoscourfieldiophyceae</taxon>
        <taxon>Pseudoscourfieldiales</taxon>
        <taxon>Pycnococcaceae</taxon>
        <taxon>Pycnococcus</taxon>
    </lineage>
</organism>
<dbReference type="AlphaFoldDB" id="A0A830HFA4"/>
<evidence type="ECO:0000313" key="1">
    <source>
        <dbReference type="EMBL" id="GHP05412.1"/>
    </source>
</evidence>
<reference evidence="1" key="1">
    <citation type="submission" date="2020-10" db="EMBL/GenBank/DDBJ databases">
        <title>Unveiling of a novel bifunctional photoreceptor, Dualchrome1, isolated from a cosmopolitan green alga.</title>
        <authorList>
            <person name="Suzuki S."/>
            <person name="Kawachi M."/>
        </authorList>
    </citation>
    <scope>NUCLEOTIDE SEQUENCE</scope>
    <source>
        <strain evidence="1">NIES 2893</strain>
    </source>
</reference>
<gene>
    <name evidence="1" type="ORF">PPROV_000416300</name>
</gene>
<evidence type="ECO:0008006" key="3">
    <source>
        <dbReference type="Google" id="ProtNLM"/>
    </source>
</evidence>
<proteinExistence type="predicted"/>